<evidence type="ECO:0000313" key="3">
    <source>
        <dbReference type="Proteomes" id="UP001469553"/>
    </source>
</evidence>
<dbReference type="EMBL" id="JAHRIP010011305">
    <property type="protein sequence ID" value="MEQ2284453.1"/>
    <property type="molecule type" value="Genomic_DNA"/>
</dbReference>
<organism evidence="2 3">
    <name type="scientific">Ameca splendens</name>
    <dbReference type="NCBI Taxonomy" id="208324"/>
    <lineage>
        <taxon>Eukaryota</taxon>
        <taxon>Metazoa</taxon>
        <taxon>Chordata</taxon>
        <taxon>Craniata</taxon>
        <taxon>Vertebrata</taxon>
        <taxon>Euteleostomi</taxon>
        <taxon>Actinopterygii</taxon>
        <taxon>Neopterygii</taxon>
        <taxon>Teleostei</taxon>
        <taxon>Neoteleostei</taxon>
        <taxon>Acanthomorphata</taxon>
        <taxon>Ovalentaria</taxon>
        <taxon>Atherinomorphae</taxon>
        <taxon>Cyprinodontiformes</taxon>
        <taxon>Goodeidae</taxon>
        <taxon>Ameca</taxon>
    </lineage>
</organism>
<proteinExistence type="predicted"/>
<dbReference type="Proteomes" id="UP001469553">
    <property type="component" value="Unassembled WGS sequence"/>
</dbReference>
<protein>
    <submittedName>
        <fullName evidence="2">Uncharacterized protein</fullName>
    </submittedName>
</protein>
<accession>A0ABV0XSI7</accession>
<keyword evidence="3" id="KW-1185">Reference proteome</keyword>
<evidence type="ECO:0000313" key="2">
    <source>
        <dbReference type="EMBL" id="MEQ2284453.1"/>
    </source>
</evidence>
<feature type="transmembrane region" description="Helical" evidence="1">
    <location>
        <begin position="28"/>
        <end position="50"/>
    </location>
</feature>
<keyword evidence="1" id="KW-0812">Transmembrane</keyword>
<sequence>MSAKLNKLEEWDKIIKGWCRESQTGKPLLIFSIEHYFGFFCLHFFLFSFFKINSFTTHQVSCFRAVFFQLGNKHLLSPLETVPKQNAKLLHTQIPSSFYCKLLFLLWC</sequence>
<keyword evidence="1" id="KW-0472">Membrane</keyword>
<reference evidence="2 3" key="1">
    <citation type="submission" date="2021-06" db="EMBL/GenBank/DDBJ databases">
        <authorList>
            <person name="Palmer J.M."/>
        </authorList>
    </citation>
    <scope>NUCLEOTIDE SEQUENCE [LARGE SCALE GENOMIC DNA]</scope>
    <source>
        <strain evidence="2 3">AS_MEX2019</strain>
        <tissue evidence="2">Muscle</tissue>
    </source>
</reference>
<keyword evidence="1" id="KW-1133">Transmembrane helix</keyword>
<comment type="caution">
    <text evidence="2">The sequence shown here is derived from an EMBL/GenBank/DDBJ whole genome shotgun (WGS) entry which is preliminary data.</text>
</comment>
<gene>
    <name evidence="2" type="ORF">AMECASPLE_021808</name>
</gene>
<evidence type="ECO:0000256" key="1">
    <source>
        <dbReference type="SAM" id="Phobius"/>
    </source>
</evidence>
<name>A0ABV0XSI7_9TELE</name>